<dbReference type="EMBL" id="JFHE01000003">
    <property type="protein sequence ID" value="KDR36365.1"/>
    <property type="molecule type" value="Genomic_DNA"/>
</dbReference>
<name>A0A069P6P9_9BURK</name>
<dbReference type="Gene3D" id="1.10.287.1490">
    <property type="match status" value="1"/>
</dbReference>
<sequence length="129" mass="14443">MLNELESLSGNIGRLIQISERHHQARLALEAQIEQLRADYAGVQAELVQVRSERDALQAERDSLSAKIDDAQVRLNAILEKLPRGKTHHAESDNQLDLLNAESQASRDAQPEHAHAEEMHGEHHHGEKA</sequence>
<evidence type="ECO:0000313" key="4">
    <source>
        <dbReference type="EMBL" id="KDR36365.1"/>
    </source>
</evidence>
<dbReference type="Proteomes" id="UP000597138">
    <property type="component" value="Unassembled WGS sequence"/>
</dbReference>
<proteinExistence type="predicted"/>
<organism evidence="4 5">
    <name type="scientific">Caballeronia grimmiae</name>
    <dbReference type="NCBI Taxonomy" id="1071679"/>
    <lineage>
        <taxon>Bacteria</taxon>
        <taxon>Pseudomonadati</taxon>
        <taxon>Pseudomonadota</taxon>
        <taxon>Betaproteobacteria</taxon>
        <taxon>Burkholderiales</taxon>
        <taxon>Burkholderiaceae</taxon>
        <taxon>Caballeronia</taxon>
    </lineage>
</organism>
<evidence type="ECO:0000256" key="2">
    <source>
        <dbReference type="SAM" id="MobiDB-lite"/>
    </source>
</evidence>
<accession>A0A069P6P9</accession>
<evidence type="ECO:0000313" key="6">
    <source>
        <dbReference type="Proteomes" id="UP000597138"/>
    </source>
</evidence>
<dbReference type="AlphaFoldDB" id="A0A069P6P9"/>
<dbReference type="Proteomes" id="UP000027439">
    <property type="component" value="Unassembled WGS sequence"/>
</dbReference>
<feature type="compositionally biased region" description="Polar residues" evidence="2">
    <location>
        <begin position="93"/>
        <end position="107"/>
    </location>
</feature>
<dbReference type="EMBL" id="BMEG01000001">
    <property type="protein sequence ID" value="GGD56615.1"/>
    <property type="molecule type" value="Genomic_DNA"/>
</dbReference>
<dbReference type="OrthoDB" id="9101190at2"/>
<keyword evidence="1" id="KW-0175">Coiled coil</keyword>
<dbReference type="eggNOG" id="ENOG5033KGC">
    <property type="taxonomic scope" value="Bacteria"/>
</dbReference>
<evidence type="ECO:0000256" key="1">
    <source>
        <dbReference type="SAM" id="Coils"/>
    </source>
</evidence>
<keyword evidence="6" id="KW-1185">Reference proteome</keyword>
<evidence type="ECO:0000313" key="5">
    <source>
        <dbReference type="Proteomes" id="UP000027439"/>
    </source>
</evidence>
<reference evidence="3" key="1">
    <citation type="journal article" date="2014" name="Int. J. Syst. Evol. Microbiol.">
        <title>Complete genome of a new Firmicutes species belonging to the dominant human colonic microbiota ('Ruminococcus bicirculans') reveals two chromosomes and a selective capacity to utilize plant glucans.</title>
        <authorList>
            <consortium name="NISC Comparative Sequencing Program"/>
            <person name="Wegmann U."/>
            <person name="Louis P."/>
            <person name="Goesmann A."/>
            <person name="Henrissat B."/>
            <person name="Duncan S.H."/>
            <person name="Flint H.J."/>
        </authorList>
    </citation>
    <scope>NUCLEOTIDE SEQUENCE</scope>
    <source>
        <strain evidence="3">CGMCC 1.11013</strain>
    </source>
</reference>
<gene>
    <name evidence="4" type="ORF">BG57_15990</name>
    <name evidence="3" type="ORF">GCM10010985_07960</name>
</gene>
<feature type="compositionally biased region" description="Basic and acidic residues" evidence="2">
    <location>
        <begin position="109"/>
        <end position="129"/>
    </location>
</feature>
<evidence type="ECO:0000313" key="3">
    <source>
        <dbReference type="EMBL" id="GGD56615.1"/>
    </source>
</evidence>
<feature type="region of interest" description="Disordered" evidence="2">
    <location>
        <begin position="83"/>
        <end position="129"/>
    </location>
</feature>
<comment type="caution">
    <text evidence="4">The sequence shown here is derived from an EMBL/GenBank/DDBJ whole genome shotgun (WGS) entry which is preliminary data.</text>
</comment>
<protein>
    <submittedName>
        <fullName evidence="4">ATPase</fullName>
    </submittedName>
</protein>
<feature type="coiled-coil region" evidence="1">
    <location>
        <begin position="19"/>
        <end position="81"/>
    </location>
</feature>
<reference evidence="3" key="4">
    <citation type="submission" date="2024-05" db="EMBL/GenBank/DDBJ databases">
        <authorList>
            <person name="Sun Q."/>
            <person name="Zhou Y."/>
        </authorList>
    </citation>
    <scope>NUCLEOTIDE SEQUENCE</scope>
    <source>
        <strain evidence="3">CGMCC 1.11013</strain>
    </source>
</reference>
<reference evidence="6" key="3">
    <citation type="journal article" date="2019" name="Int. J. Syst. Evol. Microbiol.">
        <title>The Global Catalogue of Microorganisms (GCM) 10K type strain sequencing project: providing services to taxonomists for standard genome sequencing and annotation.</title>
        <authorList>
            <consortium name="The Broad Institute Genomics Platform"/>
            <consortium name="The Broad Institute Genome Sequencing Center for Infectious Disease"/>
            <person name="Wu L."/>
            <person name="Ma J."/>
        </authorList>
    </citation>
    <scope>NUCLEOTIDE SEQUENCE [LARGE SCALE GENOMIC DNA]</scope>
    <source>
        <strain evidence="6">CGMCC 1.11013</strain>
    </source>
</reference>
<reference evidence="4 5" key="2">
    <citation type="submission" date="2014-03" db="EMBL/GenBank/DDBJ databases">
        <title>Draft Genome Sequences of Four Burkholderia Strains.</title>
        <authorList>
            <person name="Liu X.Y."/>
            <person name="Li C.X."/>
            <person name="Xu J.H."/>
        </authorList>
    </citation>
    <scope>NUCLEOTIDE SEQUENCE [LARGE SCALE GENOMIC DNA]</scope>
    <source>
        <strain evidence="4 5">R27</strain>
    </source>
</reference>
<dbReference type="RefSeq" id="WP_035960524.1">
    <property type="nucleotide sequence ID" value="NZ_BMEG01000001.1"/>
</dbReference>